<evidence type="ECO:0000259" key="1">
    <source>
        <dbReference type="PROSITE" id="PS50853"/>
    </source>
</evidence>
<organism evidence="2">
    <name type="scientific">Siphoviridae sp. ctZHD14</name>
    <dbReference type="NCBI Taxonomy" id="2827891"/>
    <lineage>
        <taxon>Viruses</taxon>
        <taxon>Duplodnaviria</taxon>
        <taxon>Heunggongvirae</taxon>
        <taxon>Uroviricota</taxon>
        <taxon>Caudoviricetes</taxon>
    </lineage>
</organism>
<dbReference type="InterPro" id="IPR003961">
    <property type="entry name" value="FN3_dom"/>
</dbReference>
<name>A0A8S5SWJ1_9CAUD</name>
<dbReference type="EMBL" id="BK032687">
    <property type="protein sequence ID" value="DAF55147.1"/>
    <property type="molecule type" value="Genomic_DNA"/>
</dbReference>
<dbReference type="Gene3D" id="2.60.40.10">
    <property type="entry name" value="Immunoglobulins"/>
    <property type="match status" value="1"/>
</dbReference>
<reference evidence="2" key="1">
    <citation type="journal article" date="2021" name="Proc. Natl. Acad. Sci. U.S.A.">
        <title>A Catalog of Tens of Thousands of Viruses from Human Metagenomes Reveals Hidden Associations with Chronic Diseases.</title>
        <authorList>
            <person name="Tisza M.J."/>
            <person name="Buck C.B."/>
        </authorList>
    </citation>
    <scope>NUCLEOTIDE SEQUENCE</scope>
    <source>
        <strain evidence="2">CtZHD14</strain>
    </source>
</reference>
<feature type="domain" description="Fibronectin type-III" evidence="1">
    <location>
        <begin position="121"/>
        <end position="218"/>
    </location>
</feature>
<dbReference type="InterPro" id="IPR013783">
    <property type="entry name" value="Ig-like_fold"/>
</dbReference>
<dbReference type="CDD" id="cd00063">
    <property type="entry name" value="FN3"/>
    <property type="match status" value="1"/>
</dbReference>
<accession>A0A8S5SWJ1</accession>
<sequence length="400" mass="44394">MAEGYNYGNLTGTTNSKFRVVCQINISSKEATRYYIRHKYFVEVTQGNFGGSVAHCSWSGNTFSLNGTGYYMDSGWINDGWYSSNQSVSFSAYAYYNSSRQYRSDVSCSYTVPNLIQKPNAPKNAKVVKNSDTQVTITWTNNPDSASNKPVDSTYIDRQIDDGDWSKNINTTSSGTQTSLVVTDQSANHKYYYRLCHHNQAGYSDYVYAGPIYTTAPAPTVSELFIVSKNIASYSLNFKIVTDKINNPGTNKQWQYSIDDGLTWRGGENGVSGGLNTTTSKTINLTQDTMDATLLAYVKTMREDLSKKLYIRTRSYLSDDSTITDWSSPSIGRITLMPNIYIRIPDSATIKSIWIRIPDNTYLAANQTLYTGNNLTVEGETATVASGKGSVSDSTLTLNN</sequence>
<dbReference type="SMART" id="SM00060">
    <property type="entry name" value="FN3"/>
    <property type="match status" value="1"/>
</dbReference>
<evidence type="ECO:0000313" key="2">
    <source>
        <dbReference type="EMBL" id="DAF55147.1"/>
    </source>
</evidence>
<proteinExistence type="predicted"/>
<dbReference type="SUPFAM" id="SSF49265">
    <property type="entry name" value="Fibronectin type III"/>
    <property type="match status" value="1"/>
</dbReference>
<dbReference type="PROSITE" id="PS50853">
    <property type="entry name" value="FN3"/>
    <property type="match status" value="1"/>
</dbReference>
<dbReference type="InterPro" id="IPR036116">
    <property type="entry name" value="FN3_sf"/>
</dbReference>
<protein>
    <submittedName>
        <fullName evidence="2">Fibronectin type 3 domain</fullName>
    </submittedName>
</protein>